<evidence type="ECO:0000313" key="4">
    <source>
        <dbReference type="Proteomes" id="UP001295684"/>
    </source>
</evidence>
<dbReference type="InterPro" id="IPR005024">
    <property type="entry name" value="Snf7_fam"/>
</dbReference>
<evidence type="ECO:0000313" key="3">
    <source>
        <dbReference type="EMBL" id="CAI2379574.1"/>
    </source>
</evidence>
<proteinExistence type="predicted"/>
<evidence type="ECO:0000256" key="1">
    <source>
        <dbReference type="SAM" id="MobiDB-lite"/>
    </source>
</evidence>
<gene>
    <name evidence="2" type="ORF">ECRASSUSDP1_LOCUS20983</name>
    <name evidence="3" type="ORF">ECRASSUSDP1_LOCUS20984</name>
</gene>
<dbReference type="GO" id="GO:0007034">
    <property type="term" value="P:vacuolar transport"/>
    <property type="evidence" value="ECO:0007669"/>
    <property type="project" value="InterPro"/>
</dbReference>
<dbReference type="Proteomes" id="UP001295684">
    <property type="component" value="Unassembled WGS sequence"/>
</dbReference>
<name>A0AAD1XVB9_EUPCR</name>
<protein>
    <submittedName>
        <fullName evidence="3">Uncharacterized protein</fullName>
    </submittedName>
</protein>
<feature type="compositionally biased region" description="Basic and acidic residues" evidence="1">
    <location>
        <begin position="133"/>
        <end position="145"/>
    </location>
</feature>
<dbReference type="Gene3D" id="6.10.140.1230">
    <property type="match status" value="1"/>
</dbReference>
<organism evidence="3 4">
    <name type="scientific">Euplotes crassus</name>
    <dbReference type="NCBI Taxonomy" id="5936"/>
    <lineage>
        <taxon>Eukaryota</taxon>
        <taxon>Sar</taxon>
        <taxon>Alveolata</taxon>
        <taxon>Ciliophora</taxon>
        <taxon>Intramacronucleata</taxon>
        <taxon>Spirotrichea</taxon>
        <taxon>Hypotrichia</taxon>
        <taxon>Euplotida</taxon>
        <taxon>Euplotidae</taxon>
        <taxon>Moneuplotes</taxon>
    </lineage>
</organism>
<sequence>MHKPAKIMAKDVARMDNQIQQTYMVASQLKGIEFQLSSALATKEISGIMGISAETLSAVNENMNVSSILQVCKEFSKNSDKLESVGEAMGDAMEMIGDPALDADADKLYNQVLDEQALEINAEGVAVPKKVYEEEKEEVKDDLESRLAALGK</sequence>
<dbReference type="Pfam" id="PF03357">
    <property type="entry name" value="Snf7"/>
    <property type="match status" value="1"/>
</dbReference>
<accession>A0AAD1XVB9</accession>
<dbReference type="EMBL" id="CAMPGE010021425">
    <property type="protein sequence ID" value="CAI2379573.1"/>
    <property type="molecule type" value="Genomic_DNA"/>
</dbReference>
<dbReference type="EMBL" id="CAMPGE010021427">
    <property type="protein sequence ID" value="CAI2379574.1"/>
    <property type="molecule type" value="Genomic_DNA"/>
</dbReference>
<evidence type="ECO:0000313" key="2">
    <source>
        <dbReference type="EMBL" id="CAI2379573.1"/>
    </source>
</evidence>
<dbReference type="PANTHER" id="PTHR10476">
    <property type="entry name" value="CHARGED MULTIVESICULAR BODY PROTEIN"/>
    <property type="match status" value="1"/>
</dbReference>
<keyword evidence="4" id="KW-1185">Reference proteome</keyword>
<feature type="region of interest" description="Disordered" evidence="1">
    <location>
        <begin position="133"/>
        <end position="152"/>
    </location>
</feature>
<reference evidence="3" key="1">
    <citation type="submission" date="2023-07" db="EMBL/GenBank/DDBJ databases">
        <authorList>
            <consortium name="AG Swart"/>
            <person name="Singh M."/>
            <person name="Singh A."/>
            <person name="Seah K."/>
            <person name="Emmerich C."/>
        </authorList>
    </citation>
    <scope>NUCLEOTIDE SEQUENCE</scope>
    <source>
        <strain evidence="3">DP1</strain>
    </source>
</reference>
<comment type="caution">
    <text evidence="3">The sequence shown here is derived from an EMBL/GenBank/DDBJ whole genome shotgun (WGS) entry which is preliminary data.</text>
</comment>
<dbReference type="AlphaFoldDB" id="A0AAD1XVB9"/>